<feature type="chain" id="PRO_5020425722" description="DUF4890 domain-containing protein" evidence="2">
    <location>
        <begin position="25"/>
        <end position="125"/>
    </location>
</feature>
<evidence type="ECO:0008006" key="5">
    <source>
        <dbReference type="Google" id="ProtNLM"/>
    </source>
</evidence>
<accession>A0A4R4KBI7</accession>
<keyword evidence="4" id="KW-1185">Reference proteome</keyword>
<dbReference type="Proteomes" id="UP000295706">
    <property type="component" value="Unassembled WGS sequence"/>
</dbReference>
<dbReference type="AlphaFoldDB" id="A0A4R4KBI7"/>
<dbReference type="RefSeq" id="WP_132117359.1">
    <property type="nucleotide sequence ID" value="NZ_SMJU01000006.1"/>
</dbReference>
<sequence>MQKTIFLWAISLGLSVGFCSSVQAQNREVETEISLEFNERQLEKHLTTYKEQLNLSRRQERKIKAVQKRYTKKEEKLAQEKGLKLGQKRALQKEKAEALLFILDEEQIEKLNSLAGRKGLFKRII</sequence>
<dbReference type="EMBL" id="SMJU01000006">
    <property type="protein sequence ID" value="TDB65160.1"/>
    <property type="molecule type" value="Genomic_DNA"/>
</dbReference>
<proteinExistence type="predicted"/>
<name>A0A4R4KBI7_9BACT</name>
<evidence type="ECO:0000256" key="1">
    <source>
        <dbReference type="SAM" id="Coils"/>
    </source>
</evidence>
<evidence type="ECO:0000313" key="4">
    <source>
        <dbReference type="Proteomes" id="UP000295706"/>
    </source>
</evidence>
<organism evidence="3 4">
    <name type="scientific">Arundinibacter roseus</name>
    <dbReference type="NCBI Taxonomy" id="2070510"/>
    <lineage>
        <taxon>Bacteria</taxon>
        <taxon>Pseudomonadati</taxon>
        <taxon>Bacteroidota</taxon>
        <taxon>Cytophagia</taxon>
        <taxon>Cytophagales</taxon>
        <taxon>Spirosomataceae</taxon>
        <taxon>Arundinibacter</taxon>
    </lineage>
</organism>
<feature type="coiled-coil region" evidence="1">
    <location>
        <begin position="49"/>
        <end position="83"/>
    </location>
</feature>
<evidence type="ECO:0000313" key="3">
    <source>
        <dbReference type="EMBL" id="TDB65160.1"/>
    </source>
</evidence>
<comment type="caution">
    <text evidence="3">The sequence shown here is derived from an EMBL/GenBank/DDBJ whole genome shotgun (WGS) entry which is preliminary data.</text>
</comment>
<protein>
    <recommendedName>
        <fullName evidence="5">DUF4890 domain-containing protein</fullName>
    </recommendedName>
</protein>
<keyword evidence="2" id="KW-0732">Signal</keyword>
<feature type="signal peptide" evidence="2">
    <location>
        <begin position="1"/>
        <end position="24"/>
    </location>
</feature>
<keyword evidence="1" id="KW-0175">Coiled coil</keyword>
<gene>
    <name evidence="3" type="ORF">EZE20_10645</name>
</gene>
<evidence type="ECO:0000256" key="2">
    <source>
        <dbReference type="SAM" id="SignalP"/>
    </source>
</evidence>
<reference evidence="3 4" key="1">
    <citation type="submission" date="2019-02" db="EMBL/GenBank/DDBJ databases">
        <title>Arundinibacter roseus gen. nov., sp. nov., a new member of the family Cytophagaceae.</title>
        <authorList>
            <person name="Szuroczki S."/>
            <person name="Khayer B."/>
            <person name="Sproer C."/>
            <person name="Toumi M."/>
            <person name="Szabo A."/>
            <person name="Felfoldi T."/>
            <person name="Schumann P."/>
            <person name="Toth E."/>
        </authorList>
    </citation>
    <scope>NUCLEOTIDE SEQUENCE [LARGE SCALE GENOMIC DNA]</scope>
    <source>
        <strain evidence="3 4">DMA-k-7a</strain>
    </source>
</reference>